<dbReference type="OrthoDB" id="10591790at2759"/>
<comment type="caution">
    <text evidence="2">The sequence shown here is derived from an EMBL/GenBank/DDBJ whole genome shotgun (WGS) entry which is preliminary data.</text>
</comment>
<gene>
    <name evidence="2" type="ORF">BO70DRAFT_183028</name>
</gene>
<dbReference type="EMBL" id="MSFL01000005">
    <property type="protein sequence ID" value="PWY88487.1"/>
    <property type="molecule type" value="Genomic_DNA"/>
</dbReference>
<organism evidence="2 3">
    <name type="scientific">Aspergillus heteromorphus CBS 117.55</name>
    <dbReference type="NCBI Taxonomy" id="1448321"/>
    <lineage>
        <taxon>Eukaryota</taxon>
        <taxon>Fungi</taxon>
        <taxon>Dikarya</taxon>
        <taxon>Ascomycota</taxon>
        <taxon>Pezizomycotina</taxon>
        <taxon>Eurotiomycetes</taxon>
        <taxon>Eurotiomycetidae</taxon>
        <taxon>Eurotiales</taxon>
        <taxon>Aspergillaceae</taxon>
        <taxon>Aspergillus</taxon>
        <taxon>Aspergillus subgen. Circumdati</taxon>
    </lineage>
</organism>
<evidence type="ECO:0000313" key="3">
    <source>
        <dbReference type="Proteomes" id="UP000247233"/>
    </source>
</evidence>
<evidence type="ECO:0000256" key="1">
    <source>
        <dbReference type="SAM" id="MobiDB-lite"/>
    </source>
</evidence>
<reference evidence="2 3" key="1">
    <citation type="submission" date="2016-12" db="EMBL/GenBank/DDBJ databases">
        <title>The genomes of Aspergillus section Nigri reveals drivers in fungal speciation.</title>
        <authorList>
            <consortium name="DOE Joint Genome Institute"/>
            <person name="Vesth T.C."/>
            <person name="Nybo J."/>
            <person name="Theobald S."/>
            <person name="Brandl J."/>
            <person name="Frisvad J.C."/>
            <person name="Nielsen K.F."/>
            <person name="Lyhne E.K."/>
            <person name="Kogle M.E."/>
            <person name="Kuo A."/>
            <person name="Riley R."/>
            <person name="Clum A."/>
            <person name="Nolan M."/>
            <person name="Lipzen A."/>
            <person name="Salamov A."/>
            <person name="Henrissat B."/>
            <person name="Wiebenga A."/>
            <person name="De Vries R.P."/>
            <person name="Grigoriev I.V."/>
            <person name="Mortensen U.H."/>
            <person name="Andersen M.R."/>
            <person name="Baker S.E."/>
        </authorList>
    </citation>
    <scope>NUCLEOTIDE SEQUENCE [LARGE SCALE GENOMIC DNA]</scope>
    <source>
        <strain evidence="2 3">CBS 117.55</strain>
    </source>
</reference>
<protein>
    <submittedName>
        <fullName evidence="2">Uncharacterized protein</fullName>
    </submittedName>
</protein>
<dbReference type="Proteomes" id="UP000247233">
    <property type="component" value="Unassembled WGS sequence"/>
</dbReference>
<accession>A0A317WTH2</accession>
<name>A0A317WTH2_9EURO</name>
<dbReference type="VEuPathDB" id="FungiDB:BO70DRAFT_183028"/>
<keyword evidence="3" id="KW-1185">Reference proteome</keyword>
<feature type="region of interest" description="Disordered" evidence="1">
    <location>
        <begin position="1"/>
        <end position="36"/>
    </location>
</feature>
<sequence>MRPIPTGHGGNRPSEFRRTQEKKKIKRRPPSGSSGSCLPALGIVEAAAQHPSSHFDPRRHARFIRFFVDPVGFPAFGFDNGGLRWSTVLLGSLCQPASMDGSLASALKGLLRLRCDSGTYFSLRNPEHTTEYYISRTEDPGYAGFGSSVPPCSTWQST</sequence>
<dbReference type="AlphaFoldDB" id="A0A317WTH2"/>
<feature type="compositionally biased region" description="Basic residues" evidence="1">
    <location>
        <begin position="20"/>
        <end position="29"/>
    </location>
</feature>
<dbReference type="RefSeq" id="XP_025402023.1">
    <property type="nucleotide sequence ID" value="XM_025538450.1"/>
</dbReference>
<evidence type="ECO:0000313" key="2">
    <source>
        <dbReference type="EMBL" id="PWY88487.1"/>
    </source>
</evidence>
<dbReference type="GeneID" id="37060687"/>
<proteinExistence type="predicted"/>